<reference evidence="6 7" key="1">
    <citation type="journal article" date="2012" name="J. Bacteriol.">
        <title>Genome Sequence of Pectin-Degrading Alishewanella aestuarii Strain B11T, Isolated from Tidal Flat Sediment.</title>
        <authorList>
            <person name="Jung J."/>
            <person name="Choi S."/>
            <person name="Chun J."/>
            <person name="Park W."/>
        </authorList>
    </citation>
    <scope>NUCLEOTIDE SEQUENCE [LARGE SCALE GENOMIC DNA]</scope>
    <source>
        <strain evidence="6 7">B11</strain>
    </source>
</reference>
<evidence type="ECO:0000256" key="1">
    <source>
        <dbReference type="ARBA" id="ARBA00006383"/>
    </source>
</evidence>
<keyword evidence="7" id="KW-1185">Reference proteome</keyword>
<dbReference type="AlphaFoldDB" id="J1QFE1"/>
<dbReference type="PANTHER" id="PTHR11104:SF0">
    <property type="entry name" value="SPBETA PROPHAGE-DERIVED AMINOGLYCOSIDE N(3')-ACETYLTRANSFERASE-LIKE PROTEIN YOKD"/>
    <property type="match status" value="1"/>
</dbReference>
<dbReference type="GO" id="GO:0046677">
    <property type="term" value="P:response to antibiotic"/>
    <property type="evidence" value="ECO:0007669"/>
    <property type="project" value="UniProtKB-KW"/>
</dbReference>
<dbReference type="GO" id="GO:0046353">
    <property type="term" value="F:aminoglycoside 3-N-acetyltransferase activity"/>
    <property type="evidence" value="ECO:0007669"/>
    <property type="project" value="UniProtKB-EC"/>
</dbReference>
<evidence type="ECO:0000256" key="2">
    <source>
        <dbReference type="ARBA" id="ARBA00012882"/>
    </source>
</evidence>
<keyword evidence="5" id="KW-0046">Antibiotic resistance</keyword>
<evidence type="ECO:0000313" key="6">
    <source>
        <dbReference type="EMBL" id="EJI84211.1"/>
    </source>
</evidence>
<dbReference type="EC" id="2.3.1.-" evidence="5"/>
<dbReference type="Pfam" id="PF02522">
    <property type="entry name" value="Antibiotic_NAT"/>
    <property type="match status" value="1"/>
</dbReference>
<dbReference type="RefSeq" id="WP_008610078.1">
    <property type="nucleotide sequence ID" value="NZ_ALAB01000039.1"/>
</dbReference>
<dbReference type="Proteomes" id="UP000012043">
    <property type="component" value="Unassembled WGS sequence"/>
</dbReference>
<dbReference type="PATRIC" id="fig|1197174.4.peg.2977"/>
<evidence type="ECO:0000256" key="4">
    <source>
        <dbReference type="ARBA" id="ARBA00023315"/>
    </source>
</evidence>
<comment type="catalytic activity">
    <reaction evidence="5">
        <text>a 2-deoxystreptamine antibiotic + acetyl-CoA = an N(3)-acetyl-2-deoxystreptamine antibiotic + CoA + H(+)</text>
        <dbReference type="Rhea" id="RHEA:12665"/>
        <dbReference type="ChEBI" id="CHEBI:15378"/>
        <dbReference type="ChEBI" id="CHEBI:57287"/>
        <dbReference type="ChEBI" id="CHEBI:57288"/>
        <dbReference type="ChEBI" id="CHEBI:57921"/>
        <dbReference type="ChEBI" id="CHEBI:77452"/>
        <dbReference type="EC" id="2.3.1.81"/>
    </reaction>
</comment>
<name>J1QFE1_9ALTE</name>
<evidence type="ECO:0000256" key="5">
    <source>
        <dbReference type="RuleBase" id="RU365031"/>
    </source>
</evidence>
<protein>
    <recommendedName>
        <fullName evidence="2 5">Aminoglycoside N(3)-acetyltransferase</fullName>
        <ecNumber evidence="5">2.3.1.-</ecNumber>
    </recommendedName>
</protein>
<dbReference type="PANTHER" id="PTHR11104">
    <property type="entry name" value="AMINOGLYCOSIDE N3-ACETYLTRANSFERASE"/>
    <property type="match status" value="1"/>
</dbReference>
<dbReference type="EMBL" id="ALAB01000039">
    <property type="protein sequence ID" value="EJI84211.1"/>
    <property type="molecule type" value="Genomic_DNA"/>
</dbReference>
<comment type="similarity">
    <text evidence="1 5">Belongs to the antibiotic N-acetyltransferase family.</text>
</comment>
<gene>
    <name evidence="6" type="ORF">AEST_30450</name>
</gene>
<sequence>MLNSLKQQLKRILQRLQRNRAAEKLKQQANHISAEQLQHDLQQLGVQQGDTLFLHSSLKSLGYVVGGPATVIKVLQQLVGEQGNILLPAYYLPGGTIEATCQLTDYQFDPRIHGTHMGRLPETFLQLPGVKRSLHPTHSVAVWGAQADYLTNGHHQAPSVFGEGSPWQRFTALPQAKVLGLGISMGPVTFYHLLEDQLGEAFPLNVWHQEYRLPCIDQDNQIWQVPVKSYKPELTQQRIDHPSRADLREFFRQSLQQAGLLQQAQVGDSQSWLLPAAGFLTHLQWLAERGITIYTPEAELAQKAANLP</sequence>
<dbReference type="InterPro" id="IPR003679">
    <property type="entry name" value="Amioglycoside_AcTrfase"/>
</dbReference>
<comment type="caution">
    <text evidence="6">The sequence shown here is derived from an EMBL/GenBank/DDBJ whole genome shotgun (WGS) entry which is preliminary data.</text>
</comment>
<organism evidence="6 7">
    <name type="scientific">Alishewanella aestuarii B11</name>
    <dbReference type="NCBI Taxonomy" id="1197174"/>
    <lineage>
        <taxon>Bacteria</taxon>
        <taxon>Pseudomonadati</taxon>
        <taxon>Pseudomonadota</taxon>
        <taxon>Gammaproteobacteria</taxon>
        <taxon>Alteromonadales</taxon>
        <taxon>Alteromonadaceae</taxon>
        <taxon>Alishewanella</taxon>
    </lineage>
</organism>
<proteinExistence type="inferred from homology"/>
<keyword evidence="4 5" id="KW-0012">Acyltransferase</keyword>
<accession>J1QFE1</accession>
<dbReference type="InterPro" id="IPR028345">
    <property type="entry name" value="Antibiotic_NAT-like"/>
</dbReference>
<dbReference type="SUPFAM" id="SSF110710">
    <property type="entry name" value="TTHA0583/YokD-like"/>
    <property type="match status" value="1"/>
</dbReference>
<evidence type="ECO:0000256" key="3">
    <source>
        <dbReference type="ARBA" id="ARBA00022679"/>
    </source>
</evidence>
<evidence type="ECO:0000313" key="7">
    <source>
        <dbReference type="Proteomes" id="UP000012043"/>
    </source>
</evidence>
<keyword evidence="3 5" id="KW-0808">Transferase</keyword>